<dbReference type="InterPro" id="IPR041628">
    <property type="entry name" value="ChlI/MoxR_AAA_lid"/>
</dbReference>
<dbReference type="Gene3D" id="1.10.8.80">
    <property type="entry name" value="Magnesium chelatase subunit I, C-Terminal domain"/>
    <property type="match status" value="1"/>
</dbReference>
<name>A0A7W5C149_9GAMM</name>
<dbReference type="GO" id="GO:0016887">
    <property type="term" value="F:ATP hydrolysis activity"/>
    <property type="evidence" value="ECO:0007669"/>
    <property type="project" value="InterPro"/>
</dbReference>
<feature type="compositionally biased region" description="Low complexity" evidence="1">
    <location>
        <begin position="302"/>
        <end position="313"/>
    </location>
</feature>
<evidence type="ECO:0000259" key="2">
    <source>
        <dbReference type="SMART" id="SM00382"/>
    </source>
</evidence>
<dbReference type="Proteomes" id="UP000525987">
    <property type="component" value="Unassembled WGS sequence"/>
</dbReference>
<dbReference type="Pfam" id="PF13519">
    <property type="entry name" value="VWA_2"/>
    <property type="match status" value="1"/>
</dbReference>
<dbReference type="PANTHER" id="PTHR35023:SF1">
    <property type="entry name" value="MG-PROTOPORPHYRIN IX CHELATASE"/>
    <property type="match status" value="1"/>
</dbReference>
<feature type="region of interest" description="Disordered" evidence="1">
    <location>
        <begin position="289"/>
        <end position="414"/>
    </location>
</feature>
<dbReference type="Pfam" id="PF07728">
    <property type="entry name" value="AAA_5"/>
    <property type="match status" value="1"/>
</dbReference>
<dbReference type="InterPro" id="IPR011704">
    <property type="entry name" value="ATPase_dyneun-rel_AAA"/>
</dbReference>
<accession>A0A7W5C149</accession>
<dbReference type="RefSeq" id="WP_183388805.1">
    <property type="nucleotide sequence ID" value="NZ_JACHXM010000021.1"/>
</dbReference>
<dbReference type="EC" id="6.6.1.1" evidence="3"/>
<dbReference type="InterPro" id="IPR003593">
    <property type="entry name" value="AAA+_ATPase"/>
</dbReference>
<dbReference type="InterPro" id="IPR002035">
    <property type="entry name" value="VWF_A"/>
</dbReference>
<dbReference type="Gene3D" id="3.40.50.410">
    <property type="entry name" value="von Willebrand factor, type A domain"/>
    <property type="match status" value="1"/>
</dbReference>
<dbReference type="Pfam" id="PF17863">
    <property type="entry name" value="AAA_lid_2"/>
    <property type="match status" value="1"/>
</dbReference>
<dbReference type="PANTHER" id="PTHR35023">
    <property type="entry name" value="CHELATASE-RELATED"/>
    <property type="match status" value="1"/>
</dbReference>
<dbReference type="InterPro" id="IPR027417">
    <property type="entry name" value="P-loop_NTPase"/>
</dbReference>
<organism evidence="3 4">
    <name type="scientific">Halomonas organivorans</name>
    <dbReference type="NCBI Taxonomy" id="257772"/>
    <lineage>
        <taxon>Bacteria</taxon>
        <taxon>Pseudomonadati</taxon>
        <taxon>Pseudomonadota</taxon>
        <taxon>Gammaproteobacteria</taxon>
        <taxon>Oceanospirillales</taxon>
        <taxon>Halomonadaceae</taxon>
        <taxon>Halomonas</taxon>
    </lineage>
</organism>
<evidence type="ECO:0000313" key="4">
    <source>
        <dbReference type="Proteomes" id="UP000525987"/>
    </source>
</evidence>
<comment type="caution">
    <text evidence="3">The sequence shown here is derived from an EMBL/GenBank/DDBJ whole genome shotgun (WGS) entry which is preliminary data.</text>
</comment>
<dbReference type="EMBL" id="JACHXM010000021">
    <property type="protein sequence ID" value="MBB3142433.1"/>
    <property type="molecule type" value="Genomic_DNA"/>
</dbReference>
<dbReference type="GO" id="GO:0005524">
    <property type="term" value="F:ATP binding"/>
    <property type="evidence" value="ECO:0007669"/>
    <property type="project" value="InterPro"/>
</dbReference>
<dbReference type="InterPro" id="IPR036465">
    <property type="entry name" value="vWFA_dom_sf"/>
</dbReference>
<dbReference type="GO" id="GO:0016851">
    <property type="term" value="F:magnesium chelatase activity"/>
    <property type="evidence" value="ECO:0007669"/>
    <property type="project" value="UniProtKB-EC"/>
</dbReference>
<evidence type="ECO:0000313" key="3">
    <source>
        <dbReference type="EMBL" id="MBB3142433.1"/>
    </source>
</evidence>
<dbReference type="AlphaFoldDB" id="A0A7W5C149"/>
<feature type="compositionally biased region" description="Polar residues" evidence="1">
    <location>
        <begin position="378"/>
        <end position="388"/>
    </location>
</feature>
<dbReference type="SMART" id="SM00382">
    <property type="entry name" value="AAA"/>
    <property type="match status" value="1"/>
</dbReference>
<dbReference type="SUPFAM" id="SSF53300">
    <property type="entry name" value="vWA-like"/>
    <property type="match status" value="1"/>
</dbReference>
<gene>
    <name evidence="3" type="ORF">FHR96_003326</name>
</gene>
<dbReference type="SUPFAM" id="SSF52540">
    <property type="entry name" value="P-loop containing nucleoside triphosphate hydrolases"/>
    <property type="match status" value="1"/>
</dbReference>
<dbReference type="InterPro" id="IPR052989">
    <property type="entry name" value="Mg-chelatase_DI-like"/>
</dbReference>
<proteinExistence type="predicted"/>
<dbReference type="CDD" id="cd00009">
    <property type="entry name" value="AAA"/>
    <property type="match status" value="1"/>
</dbReference>
<keyword evidence="3" id="KW-0436">Ligase</keyword>
<keyword evidence="4" id="KW-1185">Reference proteome</keyword>
<protein>
    <submittedName>
        <fullName evidence="3">Magnesium chelatase subunit D</fullName>
        <ecNumber evidence="3">6.6.1.1</ecNumber>
    </submittedName>
</protein>
<feature type="domain" description="AAA+ ATPase" evidence="2">
    <location>
        <begin position="30"/>
        <end position="171"/>
    </location>
</feature>
<feature type="compositionally biased region" description="Basic and acidic residues" evidence="1">
    <location>
        <begin position="391"/>
        <end position="412"/>
    </location>
</feature>
<reference evidence="3 4" key="1">
    <citation type="submission" date="2020-08" db="EMBL/GenBank/DDBJ databases">
        <title>Genomic Encyclopedia of Type Strains, Phase III (KMG-III): the genomes of soil and plant-associated and newly described type strains.</title>
        <authorList>
            <person name="Whitman W."/>
        </authorList>
    </citation>
    <scope>NUCLEOTIDE SEQUENCE [LARGE SCALE GENOMIC DNA]</scope>
    <source>
        <strain evidence="3 4">CECT 5995</strain>
    </source>
</reference>
<sequence length="604" mass="64951">MTAVPDFPFVAVVGQPALKTALLLSVIDPRIGGVLISGPKGSAKSTLARALAAILPRDTGGRPTSLVTLPLGASEERLTGSLDLQRVLADGEARFQDGLLARAHGGLLYVDEVNLLPDALVDLLLDVAASGVNRVERDGLSHAHPARFSLIGTMNPDEGELRPQLLDRFGLCVEQAASPGVAERVAILRQREAFDCDPRDFVDAHEAEQAALTRRLADARERLSAIVADDWVYERIAARSEAAGVEGMRADVTWHRAARAHAAWRGASRVECEDLDVVEPWVLAHRRTVAPGAEDRNPPDDGSSGSGSVSEGQGSEGRGSEGRGSEGQGLGRQGPDASNARDPEPQGQWGAMPPVAQPSVMTPMPSLPEMTPAPKTDGTPSSLASSSHRPGRQEGRRRNRRQSEPADPEPRPDWFATLVEHRGRRPWRRLCYRRPRSGQPMLHLVLLDTSASTLGRRLLGRAKGAVDALARRAYATREQIAVLGFGNDGIKTLQPRRRAPKDLLERLDAVPGGGGTPLREAVRHAAQLVRRWRRQDAGLHVRTYLITDGRTRQPLGGLPPLGDCVVVDTESAAVKRGRGRDIARALGADYRPLAGLEAGGWAST</sequence>
<dbReference type="Gene3D" id="3.40.50.300">
    <property type="entry name" value="P-loop containing nucleotide triphosphate hydrolases"/>
    <property type="match status" value="1"/>
</dbReference>
<evidence type="ECO:0000256" key="1">
    <source>
        <dbReference type="SAM" id="MobiDB-lite"/>
    </source>
</evidence>